<reference evidence="3" key="1">
    <citation type="submission" date="2021-04" db="EMBL/GenBank/DDBJ databases">
        <title>Sequencing of actinobacteria type strains.</title>
        <authorList>
            <person name="Nguyen G.-S."/>
            <person name="Wentzel A."/>
        </authorList>
    </citation>
    <scope>NUCLEOTIDE SEQUENCE</scope>
    <source>
        <strain evidence="3">DSM 42095</strain>
    </source>
</reference>
<comment type="caution">
    <text evidence="3">The sequence shown here is derived from an EMBL/GenBank/DDBJ whole genome shotgun (WGS) entry which is preliminary data.</text>
</comment>
<feature type="chain" id="PRO_5035868024" evidence="1">
    <location>
        <begin position="26"/>
        <end position="341"/>
    </location>
</feature>
<keyword evidence="1" id="KW-0732">Signal</keyword>
<organism evidence="3 4">
    <name type="scientific">Streptomyces daliensis</name>
    <dbReference type="NCBI Taxonomy" id="299421"/>
    <lineage>
        <taxon>Bacteria</taxon>
        <taxon>Bacillati</taxon>
        <taxon>Actinomycetota</taxon>
        <taxon>Actinomycetes</taxon>
        <taxon>Kitasatosporales</taxon>
        <taxon>Streptomycetaceae</taxon>
        <taxon>Streptomyces</taxon>
    </lineage>
</organism>
<dbReference type="Proteomes" id="UP000675554">
    <property type="component" value="Unassembled WGS sequence"/>
</dbReference>
<sequence length="341" mass="36717">MLNIKRSLAALAGVVMIGVAVPATAATTQQSQSQSQLAQALPSTISTLTWNVCGTRDGCPNKEKPQTKVDEIKRQVERDPSIGVVMVQETCEDAHSKPLLKALEDASGSEWILQHRTANFVGTTKPIKCDIPGTGGGGGGVAVAMKKFPGTTPMQWNYTFPGTRGLEHVDGEAEKPRTNYTTQGMACVGANSSNPANKIVACTSHFVHTGVHRQQAIRAASARDMAAEGRKWQRQGYRTVLGGDLNTKAGSPRLAPLRAFSFETDDDDRCSTSWSDIVPDPRDCGNVAGKIDHIFFGDKGLRHVDGDVLYSASEDGTSQAYASREVSDHWMLKGTVRTTRM</sequence>
<feature type="domain" description="Endonuclease/exonuclease/phosphatase" evidence="2">
    <location>
        <begin position="48"/>
        <end position="329"/>
    </location>
</feature>
<dbReference type="SUPFAM" id="SSF56219">
    <property type="entry name" value="DNase I-like"/>
    <property type="match status" value="1"/>
</dbReference>
<accession>A0A8T4J9I5</accession>
<evidence type="ECO:0000313" key="3">
    <source>
        <dbReference type="EMBL" id="MBR7678264.1"/>
    </source>
</evidence>
<evidence type="ECO:0000313" key="4">
    <source>
        <dbReference type="Proteomes" id="UP000675554"/>
    </source>
</evidence>
<dbReference type="Gene3D" id="3.60.10.10">
    <property type="entry name" value="Endonuclease/exonuclease/phosphatase"/>
    <property type="match status" value="1"/>
</dbReference>
<keyword evidence="4" id="KW-1185">Reference proteome</keyword>
<dbReference type="Pfam" id="PF03372">
    <property type="entry name" value="Exo_endo_phos"/>
    <property type="match status" value="1"/>
</dbReference>
<keyword evidence="3" id="KW-0255">Endonuclease</keyword>
<dbReference type="EMBL" id="JAGSMN010001308">
    <property type="protein sequence ID" value="MBR7678264.1"/>
    <property type="molecule type" value="Genomic_DNA"/>
</dbReference>
<dbReference type="AlphaFoldDB" id="A0A8T4J9I5"/>
<evidence type="ECO:0000256" key="1">
    <source>
        <dbReference type="SAM" id="SignalP"/>
    </source>
</evidence>
<name>A0A8T4J9I5_9ACTN</name>
<dbReference type="GO" id="GO:0004519">
    <property type="term" value="F:endonuclease activity"/>
    <property type="evidence" value="ECO:0007669"/>
    <property type="project" value="UniProtKB-KW"/>
</dbReference>
<feature type="signal peptide" evidence="1">
    <location>
        <begin position="1"/>
        <end position="25"/>
    </location>
</feature>
<proteinExistence type="predicted"/>
<dbReference type="InterPro" id="IPR005135">
    <property type="entry name" value="Endo/exonuclease/phosphatase"/>
</dbReference>
<protein>
    <submittedName>
        <fullName evidence="3">Endonuclease/exonuclease/phosphatase family protein</fullName>
    </submittedName>
</protein>
<keyword evidence="3" id="KW-0378">Hydrolase</keyword>
<dbReference type="InterPro" id="IPR036691">
    <property type="entry name" value="Endo/exonu/phosph_ase_sf"/>
</dbReference>
<evidence type="ECO:0000259" key="2">
    <source>
        <dbReference type="Pfam" id="PF03372"/>
    </source>
</evidence>
<keyword evidence="3" id="KW-0540">Nuclease</keyword>
<gene>
    <name evidence="3" type="ORF">KDA82_35880</name>
</gene>